<dbReference type="PANTHER" id="PTHR48111:SF1">
    <property type="entry name" value="TWO-COMPONENT RESPONSE REGULATOR ORR33"/>
    <property type="match status" value="1"/>
</dbReference>
<dbReference type="SMART" id="SM00448">
    <property type="entry name" value="REC"/>
    <property type="match status" value="1"/>
</dbReference>
<dbReference type="InterPro" id="IPR001867">
    <property type="entry name" value="OmpR/PhoB-type_DNA-bd"/>
</dbReference>
<feature type="DNA-binding region" description="OmpR/PhoB-type" evidence="7">
    <location>
        <begin position="126"/>
        <end position="225"/>
    </location>
</feature>
<dbReference type="GO" id="GO:0006355">
    <property type="term" value="P:regulation of DNA-templated transcription"/>
    <property type="evidence" value="ECO:0007669"/>
    <property type="project" value="InterPro"/>
</dbReference>
<keyword evidence="9" id="KW-1185">Reference proteome</keyword>
<evidence type="ECO:0000256" key="7">
    <source>
        <dbReference type="PROSITE-ProRule" id="PRU01091"/>
    </source>
</evidence>
<dbReference type="SUPFAM" id="SSF46894">
    <property type="entry name" value="C-terminal effector domain of the bipartite response regulators"/>
    <property type="match status" value="1"/>
</dbReference>
<dbReference type="SUPFAM" id="SSF52172">
    <property type="entry name" value="CheY-like"/>
    <property type="match status" value="1"/>
</dbReference>
<dbReference type="OrthoDB" id="151098at2"/>
<dbReference type="GO" id="GO:0000976">
    <property type="term" value="F:transcription cis-regulatory region binding"/>
    <property type="evidence" value="ECO:0007669"/>
    <property type="project" value="TreeGrafter"/>
</dbReference>
<keyword evidence="1" id="KW-0597">Phosphoprotein</keyword>
<dbReference type="GO" id="GO:0032993">
    <property type="term" value="C:protein-DNA complex"/>
    <property type="evidence" value="ECO:0007669"/>
    <property type="project" value="TreeGrafter"/>
</dbReference>
<sequence length="231" mass="25846">MNFLVVAPNKEEADSASAVFKMLWQGTNILTSTCCQEALSILEKCRPDFLLLNLAVPSGDWLDLIRDVRLFSSIPLVVVSNDANESTMVRSFELGADDYFIKPYKPLELVLRTKAIIRRASGVNEGESLVVGLLRLHALLHRVYVGDKEVSLTPTENNILRHMMENVGHIVTYSSLAQQVWGDDYPDASATLKVYIKRLRQKLGDDSKRPSMILNETGLGYRLVKPVMLPA</sequence>
<keyword evidence="3" id="KW-0805">Transcription regulation</keyword>
<gene>
    <name evidence="8" type="ORF">JP09_007260</name>
</gene>
<dbReference type="AlphaFoldDB" id="A0A2P5P709"/>
<dbReference type="InterPro" id="IPR001789">
    <property type="entry name" value="Sig_transdc_resp-reg_receiver"/>
</dbReference>
<dbReference type="Gene3D" id="1.10.10.10">
    <property type="entry name" value="Winged helix-like DNA-binding domain superfamily/Winged helix DNA-binding domain"/>
    <property type="match status" value="1"/>
</dbReference>
<dbReference type="InterPro" id="IPR011006">
    <property type="entry name" value="CheY-like_superfamily"/>
</dbReference>
<comment type="caution">
    <text evidence="6">Lacks conserved residue(s) required for the propagation of feature annotation.</text>
</comment>
<dbReference type="EMBL" id="JQAN02000010">
    <property type="protein sequence ID" value="PPD58074.1"/>
    <property type="molecule type" value="Genomic_DNA"/>
</dbReference>
<proteinExistence type="predicted"/>
<dbReference type="RefSeq" id="WP_102331082.1">
    <property type="nucleotide sequence ID" value="NZ_CP058566.2"/>
</dbReference>
<keyword evidence="4 7" id="KW-0238">DNA-binding</keyword>
<dbReference type="SMART" id="SM00862">
    <property type="entry name" value="Trans_reg_C"/>
    <property type="match status" value="1"/>
</dbReference>
<dbReference type="InterPro" id="IPR016032">
    <property type="entry name" value="Sig_transdc_resp-reg_C-effctor"/>
</dbReference>
<dbReference type="PROSITE" id="PS51755">
    <property type="entry name" value="OMPR_PHOB"/>
    <property type="match status" value="1"/>
</dbReference>
<dbReference type="PANTHER" id="PTHR48111">
    <property type="entry name" value="REGULATOR OF RPOS"/>
    <property type="match status" value="1"/>
</dbReference>
<evidence type="ECO:0000256" key="5">
    <source>
        <dbReference type="ARBA" id="ARBA00023163"/>
    </source>
</evidence>
<keyword evidence="2" id="KW-0902">Two-component regulatory system</keyword>
<evidence type="ECO:0000313" key="9">
    <source>
        <dbReference type="Proteomes" id="UP000235653"/>
    </source>
</evidence>
<organism evidence="8 9">
    <name type="scientific">Dehalogenimonas etheniformans</name>
    <dbReference type="NCBI Taxonomy" id="1536648"/>
    <lineage>
        <taxon>Bacteria</taxon>
        <taxon>Bacillati</taxon>
        <taxon>Chloroflexota</taxon>
        <taxon>Dehalococcoidia</taxon>
        <taxon>Dehalococcoidales</taxon>
        <taxon>Dehalococcoidaceae</taxon>
        <taxon>Dehalogenimonas</taxon>
    </lineage>
</organism>
<dbReference type="GO" id="GO:0005829">
    <property type="term" value="C:cytosol"/>
    <property type="evidence" value="ECO:0007669"/>
    <property type="project" value="TreeGrafter"/>
</dbReference>
<evidence type="ECO:0000256" key="3">
    <source>
        <dbReference type="ARBA" id="ARBA00023015"/>
    </source>
</evidence>
<evidence type="ECO:0000313" key="8">
    <source>
        <dbReference type="EMBL" id="PPD58074.1"/>
    </source>
</evidence>
<dbReference type="Gene3D" id="3.40.50.2300">
    <property type="match status" value="1"/>
</dbReference>
<name>A0A2P5P709_9CHLR</name>
<accession>A0A2P5P709</accession>
<dbReference type="InterPro" id="IPR036388">
    <property type="entry name" value="WH-like_DNA-bd_sf"/>
</dbReference>
<protein>
    <submittedName>
        <fullName evidence="8">DNA-binding response regulator</fullName>
    </submittedName>
</protein>
<dbReference type="Pfam" id="PF00072">
    <property type="entry name" value="Response_reg"/>
    <property type="match status" value="1"/>
</dbReference>
<dbReference type="CDD" id="cd00383">
    <property type="entry name" value="trans_reg_C"/>
    <property type="match status" value="1"/>
</dbReference>
<dbReference type="InterPro" id="IPR039420">
    <property type="entry name" value="WalR-like"/>
</dbReference>
<evidence type="ECO:0000256" key="6">
    <source>
        <dbReference type="PROSITE-ProRule" id="PRU00169"/>
    </source>
</evidence>
<reference evidence="8 9" key="1">
    <citation type="journal article" date="2017" name="ISME J.">
        <title>Grape pomace compost harbors organohalide-respiring Dehalogenimonas species with novel reductive dehalogenase genes.</title>
        <authorList>
            <person name="Yang Y."/>
            <person name="Higgins S.A."/>
            <person name="Yan J."/>
            <person name="Simsir B."/>
            <person name="Chourey K."/>
            <person name="Iyer R."/>
            <person name="Hettich R.L."/>
            <person name="Baldwin B."/>
            <person name="Ogles D.M."/>
            <person name="Loffler F.E."/>
        </authorList>
    </citation>
    <scope>NUCLEOTIDE SEQUENCE [LARGE SCALE GENOMIC DNA]</scope>
    <source>
        <strain evidence="8 9">GP</strain>
    </source>
</reference>
<evidence type="ECO:0000256" key="1">
    <source>
        <dbReference type="ARBA" id="ARBA00022553"/>
    </source>
</evidence>
<evidence type="ECO:0000256" key="2">
    <source>
        <dbReference type="ARBA" id="ARBA00023012"/>
    </source>
</evidence>
<comment type="caution">
    <text evidence="8">The sequence shown here is derived from an EMBL/GenBank/DDBJ whole genome shotgun (WGS) entry which is preliminary data.</text>
</comment>
<dbReference type="PROSITE" id="PS50110">
    <property type="entry name" value="RESPONSE_REGULATORY"/>
    <property type="match status" value="1"/>
</dbReference>
<keyword evidence="5" id="KW-0804">Transcription</keyword>
<dbReference type="Proteomes" id="UP000235653">
    <property type="component" value="Unassembled WGS sequence"/>
</dbReference>
<dbReference type="GO" id="GO:0000156">
    <property type="term" value="F:phosphorelay response regulator activity"/>
    <property type="evidence" value="ECO:0007669"/>
    <property type="project" value="TreeGrafter"/>
</dbReference>
<dbReference type="Pfam" id="PF00486">
    <property type="entry name" value="Trans_reg_C"/>
    <property type="match status" value="1"/>
</dbReference>
<evidence type="ECO:0000256" key="4">
    <source>
        <dbReference type="ARBA" id="ARBA00023125"/>
    </source>
</evidence>